<protein>
    <recommendedName>
        <fullName evidence="6">Lipase domain-containing protein</fullName>
    </recommendedName>
</protein>
<dbReference type="PANTHER" id="PTHR11610:SF173">
    <property type="entry name" value="LIPASE DOMAIN-CONTAINING PROTEIN-RELATED"/>
    <property type="match status" value="1"/>
</dbReference>
<evidence type="ECO:0000256" key="4">
    <source>
        <dbReference type="RuleBase" id="RU004262"/>
    </source>
</evidence>
<feature type="signal peptide" evidence="5">
    <location>
        <begin position="1"/>
        <end position="20"/>
    </location>
</feature>
<dbReference type="GO" id="GO:0005615">
    <property type="term" value="C:extracellular space"/>
    <property type="evidence" value="ECO:0007669"/>
    <property type="project" value="TreeGrafter"/>
</dbReference>
<evidence type="ECO:0000256" key="1">
    <source>
        <dbReference type="ARBA" id="ARBA00004613"/>
    </source>
</evidence>
<dbReference type="PANTHER" id="PTHR11610">
    <property type="entry name" value="LIPASE"/>
    <property type="match status" value="1"/>
</dbReference>
<comment type="subcellular location">
    <subcellularLocation>
        <location evidence="1">Secreted</location>
    </subcellularLocation>
</comment>
<dbReference type="InterPro" id="IPR029058">
    <property type="entry name" value="AB_hydrolase_fold"/>
</dbReference>
<dbReference type="PRINTS" id="PR00821">
    <property type="entry name" value="TAGLIPASE"/>
</dbReference>
<dbReference type="Gene3D" id="3.40.50.1820">
    <property type="entry name" value="alpha/beta hydrolase"/>
    <property type="match status" value="1"/>
</dbReference>
<evidence type="ECO:0000313" key="7">
    <source>
        <dbReference type="EMBL" id="KAF2900075.1"/>
    </source>
</evidence>
<dbReference type="Pfam" id="PF00151">
    <property type="entry name" value="Lipase"/>
    <property type="match status" value="1"/>
</dbReference>
<feature type="chain" id="PRO_5035460658" description="Lipase domain-containing protein" evidence="5">
    <location>
        <begin position="21"/>
        <end position="349"/>
    </location>
</feature>
<keyword evidence="5" id="KW-0732">Signal</keyword>
<evidence type="ECO:0000313" key="8">
    <source>
        <dbReference type="Proteomes" id="UP000801492"/>
    </source>
</evidence>
<accession>A0A8K0GCW9</accession>
<reference evidence="7" key="1">
    <citation type="submission" date="2019-08" db="EMBL/GenBank/DDBJ databases">
        <title>The genome of the North American firefly Photinus pyralis.</title>
        <authorList>
            <consortium name="Photinus pyralis genome working group"/>
            <person name="Fallon T.R."/>
            <person name="Sander Lower S.E."/>
            <person name="Weng J.-K."/>
        </authorList>
    </citation>
    <scope>NUCLEOTIDE SEQUENCE</scope>
    <source>
        <strain evidence="7">TRF0915ILg1</strain>
        <tissue evidence="7">Whole body</tissue>
    </source>
</reference>
<gene>
    <name evidence="7" type="ORF">ILUMI_06111</name>
</gene>
<keyword evidence="8" id="KW-1185">Reference proteome</keyword>
<keyword evidence="3" id="KW-0964">Secreted</keyword>
<dbReference type="Proteomes" id="UP000801492">
    <property type="component" value="Unassembled WGS sequence"/>
</dbReference>
<dbReference type="OrthoDB" id="199913at2759"/>
<dbReference type="GO" id="GO:0016298">
    <property type="term" value="F:lipase activity"/>
    <property type="evidence" value="ECO:0007669"/>
    <property type="project" value="InterPro"/>
</dbReference>
<organism evidence="7 8">
    <name type="scientific">Ignelater luminosus</name>
    <name type="common">Cucubano</name>
    <name type="synonym">Pyrophorus luminosus</name>
    <dbReference type="NCBI Taxonomy" id="2038154"/>
    <lineage>
        <taxon>Eukaryota</taxon>
        <taxon>Metazoa</taxon>
        <taxon>Ecdysozoa</taxon>
        <taxon>Arthropoda</taxon>
        <taxon>Hexapoda</taxon>
        <taxon>Insecta</taxon>
        <taxon>Pterygota</taxon>
        <taxon>Neoptera</taxon>
        <taxon>Endopterygota</taxon>
        <taxon>Coleoptera</taxon>
        <taxon>Polyphaga</taxon>
        <taxon>Elateriformia</taxon>
        <taxon>Elateroidea</taxon>
        <taxon>Elateridae</taxon>
        <taxon>Agrypninae</taxon>
        <taxon>Pyrophorini</taxon>
        <taxon>Ignelater</taxon>
    </lineage>
</organism>
<dbReference type="InterPro" id="IPR013818">
    <property type="entry name" value="Lipase"/>
</dbReference>
<comment type="caution">
    <text evidence="7">The sequence shown here is derived from an EMBL/GenBank/DDBJ whole genome shotgun (WGS) entry which is preliminary data.</text>
</comment>
<dbReference type="EMBL" id="VTPC01002408">
    <property type="protein sequence ID" value="KAF2900075.1"/>
    <property type="molecule type" value="Genomic_DNA"/>
</dbReference>
<dbReference type="InterPro" id="IPR000734">
    <property type="entry name" value="TAG_lipase"/>
</dbReference>
<evidence type="ECO:0000256" key="2">
    <source>
        <dbReference type="ARBA" id="ARBA00010701"/>
    </source>
</evidence>
<sequence>MKVLLIGIVVLAVYTDIGKADLCLSNKLEVLPQGILQEFLSIITKGIIQNFFGCPDNVKFNEHHVRLLLFTREYSNMPGLINKDDPTMDTSKPIKLLIPDWLCNVASDGMPDLKQAYLQAYDCNVIVVDWTKYSIDRYVNSFCFVPEIAKVLGKFLCYLHTQLRVPLNKIHLVGYGMGGQMAGLVGQETQKQCKIKLERITGLDPAGPLYQGLDKSRRLDESDAAFVDVIHTNGGYLGYNGPCGTVDFFVNCGTYQPGCIETGSGLTPQNLLALPVKMVSCSHLRALQYFTESINSDNFVATSCAGCPVVCLKDIIFATTTKMGEYLTKKPNREKYWCPTNSQPPYAKG</sequence>
<comment type="similarity">
    <text evidence="2 4">Belongs to the AB hydrolase superfamily. Lipase family.</text>
</comment>
<evidence type="ECO:0000259" key="6">
    <source>
        <dbReference type="Pfam" id="PF00151"/>
    </source>
</evidence>
<dbReference type="SUPFAM" id="SSF53474">
    <property type="entry name" value="alpha/beta-Hydrolases"/>
    <property type="match status" value="1"/>
</dbReference>
<evidence type="ECO:0000256" key="3">
    <source>
        <dbReference type="ARBA" id="ARBA00022525"/>
    </source>
</evidence>
<dbReference type="GO" id="GO:0016042">
    <property type="term" value="P:lipid catabolic process"/>
    <property type="evidence" value="ECO:0007669"/>
    <property type="project" value="TreeGrafter"/>
</dbReference>
<feature type="domain" description="Lipase" evidence="6">
    <location>
        <begin position="59"/>
        <end position="307"/>
    </location>
</feature>
<proteinExistence type="inferred from homology"/>
<evidence type="ECO:0000256" key="5">
    <source>
        <dbReference type="SAM" id="SignalP"/>
    </source>
</evidence>
<dbReference type="AlphaFoldDB" id="A0A8K0GCW9"/>
<dbReference type="GO" id="GO:0017171">
    <property type="term" value="F:serine hydrolase activity"/>
    <property type="evidence" value="ECO:0007669"/>
    <property type="project" value="TreeGrafter"/>
</dbReference>
<name>A0A8K0GCW9_IGNLU</name>